<protein>
    <submittedName>
        <fullName evidence="2">Uncharacterized protein</fullName>
    </submittedName>
</protein>
<gene>
    <name evidence="2" type="ORF">KDAU_43910</name>
</gene>
<evidence type="ECO:0000313" key="3">
    <source>
        <dbReference type="Proteomes" id="UP000287224"/>
    </source>
</evidence>
<sequence>MLADLSITYHAIGRAGGEEARWKDTITDTFGFLGMGVFRIRVRDSNIIIVIIIFITRIRIRKRAKN</sequence>
<keyword evidence="1" id="KW-1133">Transmembrane helix</keyword>
<keyword evidence="3" id="KW-1185">Reference proteome</keyword>
<keyword evidence="1" id="KW-0812">Transmembrane</keyword>
<proteinExistence type="predicted"/>
<dbReference type="EMBL" id="BIFQ01000001">
    <property type="protein sequence ID" value="GCE07062.1"/>
    <property type="molecule type" value="Genomic_DNA"/>
</dbReference>
<dbReference type="AlphaFoldDB" id="A0A401ZJQ1"/>
<evidence type="ECO:0000313" key="2">
    <source>
        <dbReference type="EMBL" id="GCE07062.1"/>
    </source>
</evidence>
<organism evidence="2 3">
    <name type="scientific">Dictyobacter aurantiacus</name>
    <dbReference type="NCBI Taxonomy" id="1936993"/>
    <lineage>
        <taxon>Bacteria</taxon>
        <taxon>Bacillati</taxon>
        <taxon>Chloroflexota</taxon>
        <taxon>Ktedonobacteria</taxon>
        <taxon>Ktedonobacterales</taxon>
        <taxon>Dictyobacteraceae</taxon>
        <taxon>Dictyobacter</taxon>
    </lineage>
</organism>
<reference evidence="3" key="1">
    <citation type="submission" date="2018-12" db="EMBL/GenBank/DDBJ databases">
        <title>Tengunoibacter tsumagoiensis gen. nov., sp. nov., Dictyobacter kobayashii sp. nov., D. alpinus sp. nov., and D. joshuensis sp. nov. and description of Dictyobacteraceae fam. nov. within the order Ktedonobacterales isolated from Tengu-no-mugimeshi.</title>
        <authorList>
            <person name="Wang C.M."/>
            <person name="Zheng Y."/>
            <person name="Sakai Y."/>
            <person name="Toyoda A."/>
            <person name="Minakuchi Y."/>
            <person name="Abe K."/>
            <person name="Yokota A."/>
            <person name="Yabe S."/>
        </authorList>
    </citation>
    <scope>NUCLEOTIDE SEQUENCE [LARGE SCALE GENOMIC DNA]</scope>
    <source>
        <strain evidence="3">S-27</strain>
    </source>
</reference>
<feature type="transmembrane region" description="Helical" evidence="1">
    <location>
        <begin position="40"/>
        <end position="60"/>
    </location>
</feature>
<keyword evidence="1" id="KW-0472">Membrane</keyword>
<evidence type="ECO:0000256" key="1">
    <source>
        <dbReference type="SAM" id="Phobius"/>
    </source>
</evidence>
<name>A0A401ZJQ1_9CHLR</name>
<accession>A0A401ZJQ1</accession>
<dbReference type="Proteomes" id="UP000287224">
    <property type="component" value="Unassembled WGS sequence"/>
</dbReference>
<comment type="caution">
    <text evidence="2">The sequence shown here is derived from an EMBL/GenBank/DDBJ whole genome shotgun (WGS) entry which is preliminary data.</text>
</comment>